<name>A0A6N6N6R5_9BACT</name>
<evidence type="ECO:0000313" key="2">
    <source>
        <dbReference type="Proteomes" id="UP000438699"/>
    </source>
</evidence>
<keyword evidence="2" id="KW-1185">Reference proteome</keyword>
<dbReference type="Proteomes" id="UP000438699">
    <property type="component" value="Unassembled WGS sequence"/>
</dbReference>
<reference evidence="1 2" key="1">
    <citation type="journal article" date="2017" name="Int. J. Syst. Evol. Microbiol.">
        <title>Desulfovibrio senegalensis sp. nov., a mesophilic sulfate reducer isolated from marine sediment.</title>
        <authorList>
            <person name="Thioye A."/>
            <person name="Gam Z.B.A."/>
            <person name="Mbengue M."/>
            <person name="Cayol J.L."/>
            <person name="Joseph-Bartoli M."/>
            <person name="Toure-Kane C."/>
            <person name="Labat M."/>
        </authorList>
    </citation>
    <scope>NUCLEOTIDE SEQUENCE [LARGE SCALE GENOMIC DNA]</scope>
    <source>
        <strain evidence="1 2">DSM 101509</strain>
    </source>
</reference>
<protein>
    <submittedName>
        <fullName evidence="1">Uncharacterized protein</fullName>
    </submittedName>
</protein>
<dbReference type="OrthoDB" id="5452986at2"/>
<sequence>MARRATYLLDVAHRNASTLTVAGPYEFTHRAGDLPTVDFLTAMRTAFVSMDYDVGFLSDRERKAFAARDLSLPKGWFTHDAPSIYRISLPEGKIAALVFVPALPQHADTVGIDMKKKVANLFSQARTQANIVIAVSDWGIKPERDYLAGIGNDPCPDIFLGSGRGGGIVGQVLADGRVYYVRPYEKGKAVTCISVLSWPAKNDEFKWIRKKNITSELVVLDDGFSESLIINQIFSKVDVSNN</sequence>
<comment type="caution">
    <text evidence="1">The sequence shown here is derived from an EMBL/GenBank/DDBJ whole genome shotgun (WGS) entry which is preliminary data.</text>
</comment>
<dbReference type="EMBL" id="WAIE01000001">
    <property type="protein sequence ID" value="KAB1443764.1"/>
    <property type="molecule type" value="Genomic_DNA"/>
</dbReference>
<dbReference type="AlphaFoldDB" id="A0A6N6N6R5"/>
<evidence type="ECO:0000313" key="1">
    <source>
        <dbReference type="EMBL" id="KAB1443764.1"/>
    </source>
</evidence>
<accession>A0A6N6N6R5</accession>
<proteinExistence type="predicted"/>
<gene>
    <name evidence="1" type="ORF">F8A88_05895</name>
</gene>
<organism evidence="1 2">
    <name type="scientific">Pseudodesulfovibrio senegalensis</name>
    <dbReference type="NCBI Taxonomy" id="1721087"/>
    <lineage>
        <taxon>Bacteria</taxon>
        <taxon>Pseudomonadati</taxon>
        <taxon>Thermodesulfobacteriota</taxon>
        <taxon>Desulfovibrionia</taxon>
        <taxon>Desulfovibrionales</taxon>
        <taxon>Desulfovibrionaceae</taxon>
    </lineage>
</organism>